<accession>A0A1H2LCV2</accession>
<reference evidence="3" key="1">
    <citation type="submission" date="2016-10" db="EMBL/GenBank/DDBJ databases">
        <authorList>
            <person name="Varghese N."/>
            <person name="Submissions S."/>
        </authorList>
    </citation>
    <scope>NUCLEOTIDE SEQUENCE [LARGE SCALE GENOMIC DNA]</scope>
    <source>
        <strain evidence="3">DSM 10002</strain>
    </source>
</reference>
<organism evidence="2 3">
    <name type="scientific">Arcanobacterium phocae</name>
    <dbReference type="NCBI Taxonomy" id="131112"/>
    <lineage>
        <taxon>Bacteria</taxon>
        <taxon>Bacillati</taxon>
        <taxon>Actinomycetota</taxon>
        <taxon>Actinomycetes</taxon>
        <taxon>Actinomycetales</taxon>
        <taxon>Actinomycetaceae</taxon>
        <taxon>Arcanobacterium</taxon>
    </lineage>
</organism>
<feature type="transmembrane region" description="Helical" evidence="1">
    <location>
        <begin position="6"/>
        <end position="21"/>
    </location>
</feature>
<name>A0A1H2LCV2_9ACTO</name>
<dbReference type="RefSeq" id="WP_091279575.1">
    <property type="nucleotide sequence ID" value="NZ_LT629804.1"/>
</dbReference>
<evidence type="ECO:0000256" key="1">
    <source>
        <dbReference type="SAM" id="Phobius"/>
    </source>
</evidence>
<keyword evidence="1" id="KW-0472">Membrane</keyword>
<keyword evidence="3" id="KW-1185">Reference proteome</keyword>
<keyword evidence="1" id="KW-0812">Transmembrane</keyword>
<dbReference type="EMBL" id="LT629804">
    <property type="protein sequence ID" value="SDU78565.1"/>
    <property type="molecule type" value="Genomic_DNA"/>
</dbReference>
<feature type="transmembrane region" description="Helical" evidence="1">
    <location>
        <begin position="74"/>
        <end position="95"/>
    </location>
</feature>
<dbReference type="OrthoDB" id="4964348at2"/>
<keyword evidence="1" id="KW-1133">Transmembrane helix</keyword>
<evidence type="ECO:0000313" key="3">
    <source>
        <dbReference type="Proteomes" id="UP000214355"/>
    </source>
</evidence>
<feature type="transmembrane region" description="Helical" evidence="1">
    <location>
        <begin position="42"/>
        <end position="62"/>
    </location>
</feature>
<protein>
    <submittedName>
        <fullName evidence="2">Uncharacterized protein</fullName>
    </submittedName>
</protein>
<proteinExistence type="predicted"/>
<dbReference type="AlphaFoldDB" id="A0A1H2LCV2"/>
<sequence>MYPALITLGIVLCVNLIKGLIRVLGKTDKDPSDERVFSQAKILVPIGGLGCLLMGLIIFVGLQSMYVGEPVDPAMVPACSVGFAISFILLSYGLWYRAGIDRDKIWSKFGKIYSREIRFSDVTRLDKGILLYKLYVGKKKVNIDLNSSKVTLIHLRLLEELQHRRFDLPKFTIDDPGWEEAAGYWRKWLSQRLYHNHQMFYDNNPEALAYLNSLTETPTHYDN</sequence>
<evidence type="ECO:0000313" key="2">
    <source>
        <dbReference type="EMBL" id="SDU78565.1"/>
    </source>
</evidence>
<gene>
    <name evidence="2" type="ORF">SAMN04489737_0526</name>
</gene>
<dbReference type="GeneID" id="65344272"/>
<dbReference type="Proteomes" id="UP000214355">
    <property type="component" value="Chromosome I"/>
</dbReference>